<dbReference type="Gene3D" id="3.10.129.10">
    <property type="entry name" value="Hotdog Thioesterase"/>
    <property type="match status" value="1"/>
</dbReference>
<dbReference type="InterPro" id="IPR052061">
    <property type="entry name" value="PTE-AB_protein"/>
</dbReference>
<feature type="domain" description="Thioesterase" evidence="1">
    <location>
        <begin position="53"/>
        <end position="127"/>
    </location>
</feature>
<dbReference type="PANTHER" id="PTHR47260">
    <property type="entry name" value="UPF0644 PROTEIN PB2B4.06"/>
    <property type="match status" value="1"/>
</dbReference>
<organism evidence="2">
    <name type="scientific">Candidatus Moduliflexus flocculans</name>
    <dbReference type="NCBI Taxonomy" id="1499966"/>
    <lineage>
        <taxon>Bacteria</taxon>
        <taxon>Candidatus Moduliflexota</taxon>
        <taxon>Candidatus Moduliflexia</taxon>
        <taxon>Candidatus Moduliflexales</taxon>
        <taxon>Candidatus Moduliflexaceae</taxon>
    </lineage>
</organism>
<dbReference type="PANTHER" id="PTHR47260:SF3">
    <property type="entry name" value="THIOESTERASE FAMILY PROTEIN (AFU_ORTHOLOGUE AFUA_7G03960)"/>
    <property type="match status" value="1"/>
</dbReference>
<dbReference type="InterPro" id="IPR029069">
    <property type="entry name" value="HotDog_dom_sf"/>
</dbReference>
<dbReference type="Proteomes" id="UP000030700">
    <property type="component" value="Unassembled WGS sequence"/>
</dbReference>
<dbReference type="EMBL" id="DF820455">
    <property type="protein sequence ID" value="GAK49248.1"/>
    <property type="molecule type" value="Genomic_DNA"/>
</dbReference>
<proteinExistence type="predicted"/>
<dbReference type="SUPFAM" id="SSF54637">
    <property type="entry name" value="Thioesterase/thiol ester dehydrase-isomerase"/>
    <property type="match status" value="1"/>
</dbReference>
<gene>
    <name evidence="2" type="ORF">U14_00468</name>
</gene>
<evidence type="ECO:0000313" key="3">
    <source>
        <dbReference type="Proteomes" id="UP000030700"/>
    </source>
</evidence>
<protein>
    <submittedName>
        <fullName evidence="2">Thioesterase superfamily protein</fullName>
    </submittedName>
</protein>
<evidence type="ECO:0000259" key="1">
    <source>
        <dbReference type="Pfam" id="PF03061"/>
    </source>
</evidence>
<dbReference type="STRING" id="1499966.U14_00468"/>
<reference evidence="2" key="1">
    <citation type="journal article" date="2015" name="PeerJ">
        <title>First genomic representation of candidate bacterial phylum KSB3 points to enhanced environmental sensing as a trigger of wastewater bulking.</title>
        <authorList>
            <person name="Sekiguchi Y."/>
            <person name="Ohashi A."/>
            <person name="Parks D.H."/>
            <person name="Yamauchi T."/>
            <person name="Tyson G.W."/>
            <person name="Hugenholtz P."/>
        </authorList>
    </citation>
    <scope>NUCLEOTIDE SEQUENCE [LARGE SCALE GENOMIC DNA]</scope>
</reference>
<keyword evidence="3" id="KW-1185">Reference proteome</keyword>
<name>A0A0S6VQB5_9BACT</name>
<dbReference type="HOGENOM" id="CLU_089876_6_2_0"/>
<dbReference type="AlphaFoldDB" id="A0A0S6VQB5"/>
<dbReference type="CDD" id="cd03443">
    <property type="entry name" value="PaaI_thioesterase"/>
    <property type="match status" value="1"/>
</dbReference>
<dbReference type="Pfam" id="PF03061">
    <property type="entry name" value="4HBT"/>
    <property type="match status" value="1"/>
</dbReference>
<evidence type="ECO:0000313" key="2">
    <source>
        <dbReference type="EMBL" id="GAK49248.1"/>
    </source>
</evidence>
<accession>A0A0S6VQB5</accession>
<dbReference type="InterPro" id="IPR006683">
    <property type="entry name" value="Thioestr_dom"/>
</dbReference>
<sequence length="169" mass="19190">MHYHVKRKQPNSKMCFVCGMKNSFGLQTFFYELENNELLAIFKPGEEHQSYPGRLHGGIAAAILDETIGRAIMIPYEEAVWGVTLEFTSRYKQPIPLNQDIRARCRIVKESSRVFEGSGEILLPDGSVAVEGFGKYLKMPIEKIADFDTTEQEWRVVESSKDPAMVELA</sequence>